<dbReference type="HOGENOM" id="CLU_001169_1_0_1"/>
<dbReference type="STRING" id="1442369.A0A0D2I8V5"/>
<evidence type="ECO:0000256" key="3">
    <source>
        <dbReference type="PROSITE-ProRule" id="PRU00103"/>
    </source>
</evidence>
<dbReference type="GeneID" id="25299159"/>
<dbReference type="SUPFAM" id="SSF48371">
    <property type="entry name" value="ARM repeat"/>
    <property type="match status" value="1"/>
</dbReference>
<evidence type="ECO:0000256" key="2">
    <source>
        <dbReference type="ARBA" id="ARBA00022927"/>
    </source>
</evidence>
<dbReference type="OrthoDB" id="294853at2759"/>
<dbReference type="RefSeq" id="XP_013266812.1">
    <property type="nucleotide sequence ID" value="XM_013411358.1"/>
</dbReference>
<accession>A0A0D2I8V5</accession>
<feature type="region of interest" description="Disordered" evidence="4">
    <location>
        <begin position="471"/>
        <end position="505"/>
    </location>
</feature>
<dbReference type="Pfam" id="PF16213">
    <property type="entry name" value="DCB"/>
    <property type="match status" value="1"/>
</dbReference>
<keyword evidence="1" id="KW-0813">Transport</keyword>
<dbReference type="EMBL" id="KN847485">
    <property type="protein sequence ID" value="KIW99675.1"/>
    <property type="molecule type" value="Genomic_DNA"/>
</dbReference>
<evidence type="ECO:0000259" key="5">
    <source>
        <dbReference type="Pfam" id="PF12783"/>
    </source>
</evidence>
<dbReference type="InterPro" id="IPR016024">
    <property type="entry name" value="ARM-type_fold"/>
</dbReference>
<dbReference type="GO" id="GO:0005794">
    <property type="term" value="C:Golgi apparatus"/>
    <property type="evidence" value="ECO:0007669"/>
    <property type="project" value="UniProtKB-ARBA"/>
</dbReference>
<feature type="repeat" description="HEAT" evidence="3">
    <location>
        <begin position="1065"/>
        <end position="1103"/>
    </location>
</feature>
<feature type="region of interest" description="Disordered" evidence="4">
    <location>
        <begin position="760"/>
        <end position="787"/>
    </location>
</feature>
<feature type="compositionally biased region" description="Basic and acidic residues" evidence="4">
    <location>
        <begin position="474"/>
        <end position="483"/>
    </location>
</feature>
<dbReference type="Proteomes" id="UP000053617">
    <property type="component" value="Unassembled WGS sequence"/>
</dbReference>
<sequence length="1741" mass="191523">MTHAFLQSELTSLISDSKRRYNHVRTAAEQSLADLKAISVTSETQLAADLFRRPQFVDPLVLACKSKNVKLACTGTICLQRLTASKAVARARLPDVLDAFHDGIASGYEPQLKILQTLPSLLQLYASDLSGNLLARTLEICATLQSSRTAIVSNTASATFQQLVSTVFDEAGKGEKVRVSSDGETKQYDKDQEYQEASLEDALRLFDDLCLLLDQQQPKFLKVENLPSGFLLETLQLIMSTHGSFIISHANHVRACGDHLMRGLSRILSRKDAFGMLVRALSILLLIMQGFADELQDQLIQVIPSLVNALEKDGNPMWKRTLCLEFFRNVCSDFGVMRKLFELFDDREDSENLIGPLLSALVRIAAEDPSLIGLGRQSTIPVQRVNDIKSEEAASIEAQGLGGAITSVPSGDAGITGISLEWSVIHTPLMEQGEKQVPPAIPSTYIYTQALGCIASFCDGLSKFIMPLSVPSRPSRESLDSGGRDSPGPEPANDEIIRRQTRPSTSAQKYQRLINPLTLTKHPLHPQIRICATMIETCWPAALATCSTFLNSALDSEFYHILIRSVQKLAQVSGVLELSTPRDALLTTLAKASIPTNANSVISTYHNSNTNRVVSSEHDNPHDRIKSPTEPPPTPTFPTTGPALNVRHLLCLRALLNLGIALGPTLEQDAWFILIETMQIVEALIAIPTTMSASSQTDSPRVGVSSQDGQNTLAGEIAAVQAATKRMLDSTRSYSAESFAVVVQALLRLLGRTGAEDAAQLIPDNTGSPVSPTRLAPTSPAHHSSRSISGLWTKSKSLDLEIGFVLNKISELSRINIHRFASTTELSCSWNLIGSRLLRLSQDPVISGSHRIQSASILDLISMDTVKLLDDSRFETEEADQIRSRCLESLLKQLTSLGQTRLEKQEGIELEVHKRLLEALESMLSHSGESLNNSWPIALEILSLSYSKGGQGQPQTSNASIDQAERNEQHAQILRVAFRSIQLITSDFLSVLTVVSLARLAQLLRQFSSQDYDLNVALTSTTLLWSLASQVLTRIEMVDLTRIPSLDTSLDELDSSATAALWSVILLQLIQLCKDERPDVRNAAIRVLLKMFEASSESLSPSTWAITLVVGPLSAIRFSVEQYTSGETDQSAWLVSAAQLTDGIMQLITQNLKVIAAHDGFKNTWRHIMEVFEGVLSTTSLSASSLAFSNLSRILAALPALGQVDAELIVPALRIWASYHPAGIRKESQSSERRSEEVPNQPAFTSHAHVLVEAYNASPTALTSYQLGERRIVPLMMDSLERAVLFCSHPPYTSDVKSLSPEQKEVFNCLRILKTLLRDSVAEYSRYLLQLLKNSLGIQEGKIGSRSKRSAIFKSVQKPTFVAFASACLDDLRNLALEHANSNNVTETLAVPESLTVLSSLIRTKYTEIPTNHQAPLWRNATATAVVMLEVLQHHVHQNKPAKDSRNVGGIAAPAISLAFSILGYGGLSNPPAKQTEEALVEDETFDIEHFQLLHKAVISVFQHAAIKEDDCRQYAITLFNASLLAKPWYYDIPDDLAKEPLKGIMEVRQGSVHQPIFAVRTRICYTALDALFGLVQQPGQPDENSDGVKPISHKWAWAACPYLILRVVHPLKTFLADQRLRGLTPPPMPQQVELQRVLHEFVDLHSDAVALKRLTSSIRNHSHEQTRNGSSEVPNPGTDGKEHLRALYLLNLRMQKFWRGLPRLKGEGAWQTDEPGRGIEEALERWSASVGEGWGFGDTA</sequence>
<dbReference type="GO" id="GO:0015031">
    <property type="term" value="P:protein transport"/>
    <property type="evidence" value="ECO:0007669"/>
    <property type="project" value="UniProtKB-KW"/>
</dbReference>
<feature type="region of interest" description="Disordered" evidence="4">
    <location>
        <begin position="612"/>
        <end position="636"/>
    </location>
</feature>
<reference evidence="7 8" key="1">
    <citation type="submission" date="2015-01" db="EMBL/GenBank/DDBJ databases">
        <title>The Genome Sequence of Rhinocladiella mackenzie CBS 650.93.</title>
        <authorList>
            <consortium name="The Broad Institute Genomics Platform"/>
            <person name="Cuomo C."/>
            <person name="de Hoog S."/>
            <person name="Gorbushina A."/>
            <person name="Stielow B."/>
            <person name="Teixiera M."/>
            <person name="Abouelleil A."/>
            <person name="Chapman S.B."/>
            <person name="Priest M."/>
            <person name="Young S.K."/>
            <person name="Wortman J."/>
            <person name="Nusbaum C."/>
            <person name="Birren B."/>
        </authorList>
    </citation>
    <scope>NUCLEOTIDE SEQUENCE [LARGE SCALE GENOMIC DNA]</scope>
    <source>
        <strain evidence="7 8">CBS 650.93</strain>
    </source>
</reference>
<dbReference type="VEuPathDB" id="FungiDB:Z518_11088"/>
<dbReference type="InterPro" id="IPR032629">
    <property type="entry name" value="DCB_dom"/>
</dbReference>
<keyword evidence="8" id="KW-1185">Reference proteome</keyword>
<evidence type="ECO:0000256" key="4">
    <source>
        <dbReference type="SAM" id="MobiDB-lite"/>
    </source>
</evidence>
<evidence type="ECO:0000256" key="1">
    <source>
        <dbReference type="ARBA" id="ARBA00022448"/>
    </source>
</evidence>
<feature type="domain" description="Mon2/Sec7/BIG1-like HUS" evidence="5">
    <location>
        <begin position="199"/>
        <end position="353"/>
    </location>
</feature>
<evidence type="ECO:0000313" key="7">
    <source>
        <dbReference type="EMBL" id="KIW99675.1"/>
    </source>
</evidence>
<dbReference type="Pfam" id="PF12783">
    <property type="entry name" value="Sec7-like_HUS"/>
    <property type="match status" value="1"/>
</dbReference>
<gene>
    <name evidence="7" type="ORF">Z518_11088</name>
</gene>
<keyword evidence="2" id="KW-0653">Protein transport</keyword>
<evidence type="ECO:0000259" key="6">
    <source>
        <dbReference type="Pfam" id="PF16213"/>
    </source>
</evidence>
<feature type="domain" description="Mon2/Sec7/BIG1-like dimerisation and cyclophilin-binding" evidence="6">
    <location>
        <begin position="5"/>
        <end position="169"/>
    </location>
</feature>
<dbReference type="PROSITE" id="PS50077">
    <property type="entry name" value="HEAT_REPEAT"/>
    <property type="match status" value="1"/>
</dbReference>
<protein>
    <recommendedName>
        <fullName evidence="9">Protein MON2 homolog</fullName>
    </recommendedName>
</protein>
<proteinExistence type="predicted"/>
<dbReference type="InterPro" id="IPR021133">
    <property type="entry name" value="HEAT_type_2"/>
</dbReference>
<dbReference type="InterPro" id="IPR032691">
    <property type="entry name" value="Mon2/Sec7/BIG1-like_HUS"/>
</dbReference>
<organism evidence="7 8">
    <name type="scientific">Rhinocladiella mackenziei CBS 650.93</name>
    <dbReference type="NCBI Taxonomy" id="1442369"/>
    <lineage>
        <taxon>Eukaryota</taxon>
        <taxon>Fungi</taxon>
        <taxon>Dikarya</taxon>
        <taxon>Ascomycota</taxon>
        <taxon>Pezizomycotina</taxon>
        <taxon>Eurotiomycetes</taxon>
        <taxon>Chaetothyriomycetidae</taxon>
        <taxon>Chaetothyriales</taxon>
        <taxon>Herpotrichiellaceae</taxon>
        <taxon>Rhinocladiella</taxon>
    </lineage>
</organism>
<feature type="compositionally biased region" description="Basic and acidic residues" evidence="4">
    <location>
        <begin position="615"/>
        <end position="627"/>
    </location>
</feature>
<evidence type="ECO:0000313" key="8">
    <source>
        <dbReference type="Proteomes" id="UP000053617"/>
    </source>
</evidence>
<feature type="region of interest" description="Disordered" evidence="4">
    <location>
        <begin position="1659"/>
        <end position="1681"/>
    </location>
</feature>
<evidence type="ECO:0008006" key="9">
    <source>
        <dbReference type="Google" id="ProtNLM"/>
    </source>
</evidence>
<name>A0A0D2I8V5_9EURO</name>